<dbReference type="GO" id="GO:0004497">
    <property type="term" value="F:monooxygenase activity"/>
    <property type="evidence" value="ECO:0007669"/>
    <property type="project" value="UniProtKB-KW"/>
</dbReference>
<dbReference type="Proteomes" id="UP000318681">
    <property type="component" value="Unassembled WGS sequence"/>
</dbReference>
<evidence type="ECO:0000256" key="3">
    <source>
        <dbReference type="ARBA" id="ARBA00022630"/>
    </source>
</evidence>
<keyword evidence="3" id="KW-0285">Flavoprotein</keyword>
<gene>
    <name evidence="9" type="ORF">FOY91_06955</name>
</gene>
<dbReference type="InterPro" id="IPR050775">
    <property type="entry name" value="FAD-binding_Monooxygenases"/>
</dbReference>
<keyword evidence="4" id="KW-0274">FAD</keyword>
<keyword evidence="6" id="KW-0560">Oxidoreductase</keyword>
<organism evidence="9 10">
    <name type="scientific">Alterirhizorhabdus solaris</name>
    <dbReference type="NCBI Taxonomy" id="2529389"/>
    <lineage>
        <taxon>Bacteria</taxon>
        <taxon>Pseudomonadati</taxon>
        <taxon>Pseudomonadota</taxon>
        <taxon>Alphaproteobacteria</taxon>
        <taxon>Sphingomonadales</taxon>
        <taxon>Rhizorhabdaceae</taxon>
        <taxon>Alterirhizorhabdus</taxon>
    </lineage>
</organism>
<reference evidence="9 10" key="1">
    <citation type="submission" date="2019-07" db="EMBL/GenBank/DDBJ databases">
        <title>Sphingomonas solaris sp. nov., isolated from a solar panel from Boston, Massachusetts.</title>
        <authorList>
            <person name="Tanner K."/>
            <person name="Pascual J."/>
            <person name="Mancuso C."/>
            <person name="Pereto J."/>
            <person name="Khalil A."/>
            <person name="Vilanova C."/>
        </authorList>
    </citation>
    <scope>NUCLEOTIDE SEQUENCE [LARGE SCALE GENOMIC DNA]</scope>
    <source>
        <strain evidence="9 10">R4DWN</strain>
    </source>
</reference>
<evidence type="ECO:0000313" key="10">
    <source>
        <dbReference type="Proteomes" id="UP000318681"/>
    </source>
</evidence>
<keyword evidence="7" id="KW-0503">Monooxygenase</keyword>
<dbReference type="OrthoDB" id="312624at2"/>
<protein>
    <submittedName>
        <fullName evidence="9">NAD(P)/FAD-dependent oxidoreductase</fullName>
    </submittedName>
</protein>
<dbReference type="EMBL" id="VNIM01000020">
    <property type="protein sequence ID" value="TVV75494.1"/>
    <property type="molecule type" value="Genomic_DNA"/>
</dbReference>
<evidence type="ECO:0000256" key="2">
    <source>
        <dbReference type="ARBA" id="ARBA00010139"/>
    </source>
</evidence>
<evidence type="ECO:0000256" key="5">
    <source>
        <dbReference type="ARBA" id="ARBA00022857"/>
    </source>
</evidence>
<evidence type="ECO:0000256" key="6">
    <source>
        <dbReference type="ARBA" id="ARBA00023002"/>
    </source>
</evidence>
<proteinExistence type="inferred from homology"/>
<evidence type="ECO:0000256" key="7">
    <source>
        <dbReference type="ARBA" id="ARBA00023033"/>
    </source>
</evidence>
<dbReference type="InterPro" id="IPR036188">
    <property type="entry name" value="FAD/NAD-bd_sf"/>
</dbReference>
<keyword evidence="5" id="KW-0521">NADP</keyword>
<sequence>MPPSVDVVVVGAGFAGLYAHYRFRELGLTAFGFEAAPEIGGTWFWNRYPGARCDVESLDYAYSFAPEVLDGWRWSERFATQPEILQYANHVADRFDLRREIAFETRVTSADLDESANEWLVRTDRGDTVRCRYLMTAVGSLSLPKPPEIDGLDDYRGRWVQTGAWPREPVDVAGKRVAVIGTGSSGIQSIPILAEQAAHLTVFQRTPNFSVPAHNGPVDPAYEAEVRADHAAHHKRNRRTKGGVPSRINTGLPAMSVSEEERRARFEEAWGFGTFSLQSVFSDISSNPDSNAAAAAFVHEKIRSVVKDPATAETLMPKSFPFGTKRLCLDTGYYATFNRDNVDLVDIRETPIERITADGIRTTEQEYPFDLIVFATGFDAVTGPLLALNITGVNGVTLREAWADGPQSYLGLMIAGFPNLFTVNGPSSPSVLANMLQTIEHHVDWIADTIDHLEKNGLTRIEADADAQVAWAHEVANMAEKTLYTKANSWYMGANVPGKPRVFLMYIGGLDRYVERVESIVADDYAGFTLSAGGDRMPAVRTPATAAAGAH</sequence>
<keyword evidence="10" id="KW-1185">Reference proteome</keyword>
<evidence type="ECO:0000256" key="4">
    <source>
        <dbReference type="ARBA" id="ARBA00022827"/>
    </source>
</evidence>
<dbReference type="PANTHER" id="PTHR43098">
    <property type="entry name" value="L-ORNITHINE N(5)-MONOOXYGENASE-RELATED"/>
    <property type="match status" value="1"/>
</dbReference>
<evidence type="ECO:0000256" key="8">
    <source>
        <dbReference type="SAM" id="MobiDB-lite"/>
    </source>
</evidence>
<dbReference type="SUPFAM" id="SSF51905">
    <property type="entry name" value="FAD/NAD(P)-binding domain"/>
    <property type="match status" value="2"/>
</dbReference>
<dbReference type="AlphaFoldDB" id="A0A558R7Y2"/>
<dbReference type="PANTHER" id="PTHR43098:SF3">
    <property type="entry name" value="L-ORNITHINE N(5)-MONOOXYGENASE-RELATED"/>
    <property type="match status" value="1"/>
</dbReference>
<comment type="caution">
    <text evidence="9">The sequence shown here is derived from an EMBL/GenBank/DDBJ whole genome shotgun (WGS) entry which is preliminary data.</text>
</comment>
<feature type="region of interest" description="Disordered" evidence="8">
    <location>
        <begin position="228"/>
        <end position="251"/>
    </location>
</feature>
<evidence type="ECO:0000256" key="1">
    <source>
        <dbReference type="ARBA" id="ARBA00001974"/>
    </source>
</evidence>
<dbReference type="Gene3D" id="3.50.50.60">
    <property type="entry name" value="FAD/NAD(P)-binding domain"/>
    <property type="match status" value="2"/>
</dbReference>
<feature type="compositionally biased region" description="Basic residues" evidence="8">
    <location>
        <begin position="232"/>
        <end position="241"/>
    </location>
</feature>
<name>A0A558R7Y2_9SPHN</name>
<dbReference type="Pfam" id="PF13738">
    <property type="entry name" value="Pyr_redox_3"/>
    <property type="match status" value="1"/>
</dbReference>
<accession>A0A558R7Y2</accession>
<dbReference type="PRINTS" id="PR00411">
    <property type="entry name" value="PNDRDTASEI"/>
</dbReference>
<comment type="similarity">
    <text evidence="2">Belongs to the FAD-binding monooxygenase family.</text>
</comment>
<evidence type="ECO:0000313" key="9">
    <source>
        <dbReference type="EMBL" id="TVV75494.1"/>
    </source>
</evidence>
<comment type="cofactor">
    <cofactor evidence="1">
        <name>FAD</name>
        <dbReference type="ChEBI" id="CHEBI:57692"/>
    </cofactor>
</comment>